<accession>A0ABS6E208</accession>
<comment type="caution">
    <text evidence="2">The sequence shown here is derived from an EMBL/GenBank/DDBJ whole genome shotgun (WGS) entry which is preliminary data.</text>
</comment>
<dbReference type="RefSeq" id="WP_216515954.1">
    <property type="nucleotide sequence ID" value="NZ_JAHLPM010000001.1"/>
</dbReference>
<evidence type="ECO:0000259" key="1">
    <source>
        <dbReference type="Pfam" id="PF08279"/>
    </source>
</evidence>
<dbReference type="EMBL" id="JAHLPM010000001">
    <property type="protein sequence ID" value="MBU5436611.1"/>
    <property type="molecule type" value="Genomic_DNA"/>
</dbReference>
<feature type="domain" description="Helix-turn-helix type 11" evidence="1">
    <location>
        <begin position="7"/>
        <end position="45"/>
    </location>
</feature>
<sequence>MDTKDLVLKTLKESESPLKAGEIAEKAGIDKKEVDKAIKKLKEDELIESPKRCFYSAK</sequence>
<name>A0ABS6E208_9FIRM</name>
<organism evidence="2 3">
    <name type="scientific">Tissierella simiarum</name>
    <dbReference type="NCBI Taxonomy" id="2841534"/>
    <lineage>
        <taxon>Bacteria</taxon>
        <taxon>Bacillati</taxon>
        <taxon>Bacillota</taxon>
        <taxon>Tissierellia</taxon>
        <taxon>Tissierellales</taxon>
        <taxon>Tissierellaceae</taxon>
        <taxon>Tissierella</taxon>
    </lineage>
</organism>
<reference evidence="2 3" key="1">
    <citation type="submission" date="2021-06" db="EMBL/GenBank/DDBJ databases">
        <authorList>
            <person name="Sun Q."/>
            <person name="Li D."/>
        </authorList>
    </citation>
    <scope>NUCLEOTIDE SEQUENCE [LARGE SCALE GENOMIC DNA]</scope>
    <source>
        <strain evidence="2 3">MSJ-40</strain>
    </source>
</reference>
<gene>
    <name evidence="2" type="ORF">KQI42_01250</name>
</gene>
<evidence type="ECO:0000313" key="3">
    <source>
        <dbReference type="Proteomes" id="UP000749471"/>
    </source>
</evidence>
<dbReference type="Pfam" id="PF08279">
    <property type="entry name" value="HTH_11"/>
    <property type="match status" value="1"/>
</dbReference>
<proteinExistence type="predicted"/>
<protein>
    <submittedName>
        <fullName evidence="2">HTH domain-containing protein</fullName>
    </submittedName>
</protein>
<dbReference type="InterPro" id="IPR013196">
    <property type="entry name" value="HTH_11"/>
</dbReference>
<dbReference type="Proteomes" id="UP000749471">
    <property type="component" value="Unassembled WGS sequence"/>
</dbReference>
<keyword evidence="3" id="KW-1185">Reference proteome</keyword>
<evidence type="ECO:0000313" key="2">
    <source>
        <dbReference type="EMBL" id="MBU5436611.1"/>
    </source>
</evidence>